<evidence type="ECO:0000313" key="2">
    <source>
        <dbReference type="EMBL" id="KNC69786.1"/>
    </source>
</evidence>
<dbReference type="RefSeq" id="XP_014143688.1">
    <property type="nucleotide sequence ID" value="XM_014288213.1"/>
</dbReference>
<dbReference type="Pfam" id="PF06920">
    <property type="entry name" value="DHR-2_Lobe_A"/>
    <property type="match status" value="1"/>
</dbReference>
<dbReference type="InterPro" id="IPR043161">
    <property type="entry name" value="DOCK_C_lobe_A"/>
</dbReference>
<dbReference type="EMBL" id="KQ253323">
    <property type="protein sequence ID" value="KNC69786.1"/>
    <property type="molecule type" value="Genomic_DNA"/>
</dbReference>
<feature type="non-terminal residue" evidence="2">
    <location>
        <position position="1"/>
    </location>
</feature>
<protein>
    <recommendedName>
        <fullName evidence="1">DOCKER Lobe A domain-containing protein</fullName>
    </recommendedName>
</protein>
<sequence>AELLELAGAAYKLLIPIYEHMRAFDFLHVAYGHLSEVYRDVINVVGRLHGQPVSYSRL</sequence>
<gene>
    <name evidence="2" type="ORF">SARC_17696</name>
</gene>
<name>A0A0L0EZF7_9EUKA</name>
<reference evidence="2 3" key="1">
    <citation type="submission" date="2011-02" db="EMBL/GenBank/DDBJ databases">
        <title>The Genome Sequence of Sphaeroforma arctica JP610.</title>
        <authorList>
            <consortium name="The Broad Institute Genome Sequencing Platform"/>
            <person name="Russ C."/>
            <person name="Cuomo C."/>
            <person name="Young S.K."/>
            <person name="Zeng Q."/>
            <person name="Gargeya S."/>
            <person name="Alvarado L."/>
            <person name="Berlin A."/>
            <person name="Chapman S.B."/>
            <person name="Chen Z."/>
            <person name="Freedman E."/>
            <person name="Gellesch M."/>
            <person name="Goldberg J."/>
            <person name="Griggs A."/>
            <person name="Gujja S."/>
            <person name="Heilman E."/>
            <person name="Heiman D."/>
            <person name="Howarth C."/>
            <person name="Mehta T."/>
            <person name="Neiman D."/>
            <person name="Pearson M."/>
            <person name="Roberts A."/>
            <person name="Saif S."/>
            <person name="Shea T."/>
            <person name="Shenoy N."/>
            <person name="Sisk P."/>
            <person name="Stolte C."/>
            <person name="Sykes S."/>
            <person name="White J."/>
            <person name="Yandava C."/>
            <person name="Burger G."/>
            <person name="Gray M.W."/>
            <person name="Holland P.W.H."/>
            <person name="King N."/>
            <person name="Lang F.B.F."/>
            <person name="Roger A.J."/>
            <person name="Ruiz-Trillo I."/>
            <person name="Haas B."/>
            <person name="Nusbaum C."/>
            <person name="Birren B."/>
        </authorList>
    </citation>
    <scope>NUCLEOTIDE SEQUENCE [LARGE SCALE GENOMIC DNA]</scope>
    <source>
        <strain evidence="2 3">JP610</strain>
    </source>
</reference>
<dbReference type="AlphaFoldDB" id="A0A0L0EZF7"/>
<dbReference type="Gene3D" id="1.25.40.410">
    <property type="match status" value="1"/>
</dbReference>
<dbReference type="InterPro" id="IPR046769">
    <property type="entry name" value="DOCKER_Lobe_A"/>
</dbReference>
<dbReference type="Proteomes" id="UP000054560">
    <property type="component" value="Unassembled WGS sequence"/>
</dbReference>
<accession>A0A0L0EZF7</accession>
<evidence type="ECO:0000313" key="3">
    <source>
        <dbReference type="Proteomes" id="UP000054560"/>
    </source>
</evidence>
<organism evidence="2 3">
    <name type="scientific">Sphaeroforma arctica JP610</name>
    <dbReference type="NCBI Taxonomy" id="667725"/>
    <lineage>
        <taxon>Eukaryota</taxon>
        <taxon>Ichthyosporea</taxon>
        <taxon>Ichthyophonida</taxon>
        <taxon>Sphaeroforma</taxon>
    </lineage>
</organism>
<feature type="domain" description="DOCKER Lobe A" evidence="1">
    <location>
        <begin position="1"/>
        <end position="42"/>
    </location>
</feature>
<proteinExistence type="predicted"/>
<evidence type="ECO:0000259" key="1">
    <source>
        <dbReference type="Pfam" id="PF06920"/>
    </source>
</evidence>
<keyword evidence="3" id="KW-1185">Reference proteome</keyword>
<dbReference type="GeneID" id="25918200"/>